<name>A0ABV0D039_9SPHN</name>
<organism evidence="1 2">
    <name type="scientific">Aurantiacibacter flavus</name>
    <dbReference type="NCBI Taxonomy" id="3145232"/>
    <lineage>
        <taxon>Bacteria</taxon>
        <taxon>Pseudomonadati</taxon>
        <taxon>Pseudomonadota</taxon>
        <taxon>Alphaproteobacteria</taxon>
        <taxon>Sphingomonadales</taxon>
        <taxon>Erythrobacteraceae</taxon>
        <taxon>Aurantiacibacter</taxon>
    </lineage>
</organism>
<gene>
    <name evidence="1" type="ORF">ABDJ38_15005</name>
</gene>
<reference evidence="1 2" key="1">
    <citation type="submission" date="2024-05" db="EMBL/GenBank/DDBJ databases">
        <authorList>
            <person name="Park S."/>
        </authorList>
    </citation>
    <scope>NUCLEOTIDE SEQUENCE [LARGE SCALE GENOMIC DNA]</scope>
    <source>
        <strain evidence="1 2">DGU5</strain>
    </source>
</reference>
<evidence type="ECO:0000313" key="2">
    <source>
        <dbReference type="Proteomes" id="UP001484535"/>
    </source>
</evidence>
<accession>A0ABV0D039</accession>
<sequence>MAGTLATGAAIVGPGGRSLAQDRAEAPVTTASEAELWPTTELCGSDCPPVWAERLFNRPIITPHMDSRMGSNINGPSLIRVPDWVPDRLGCYYLYFSHHRGSYIRMAYADHLAGPWTTHEPGVLDITNTGFADHIASPDVVVDEASRSFRMYFHGVVPGTRTQKTAVALSSDGLTFSQYGGVAMDWYARAFNYRGAVHALTMPGVLFRSNTGLGAFERGPSLFPDNTRHSAVRVENQRLQVFYTNRGDNPESVFYREINMAGDWADWSTGPAKLILSPERDYEGANIAPAASGLGPATSPLHQLRDPAIFSEQGRDYLIYSVAGEMGLAIAQLHGLRSPTAR</sequence>
<proteinExistence type="predicted"/>
<keyword evidence="2" id="KW-1185">Reference proteome</keyword>
<dbReference type="EMBL" id="JBDLBR010000005">
    <property type="protein sequence ID" value="MEN7538488.1"/>
    <property type="molecule type" value="Genomic_DNA"/>
</dbReference>
<dbReference type="RefSeq" id="WP_346785936.1">
    <property type="nucleotide sequence ID" value="NZ_JBDLBR010000005.1"/>
</dbReference>
<evidence type="ECO:0000313" key="1">
    <source>
        <dbReference type="EMBL" id="MEN7538488.1"/>
    </source>
</evidence>
<dbReference type="SUPFAM" id="SSF75005">
    <property type="entry name" value="Arabinanase/levansucrase/invertase"/>
    <property type="match status" value="1"/>
</dbReference>
<dbReference type="InterPro" id="IPR023296">
    <property type="entry name" value="Glyco_hydro_beta-prop_sf"/>
</dbReference>
<dbReference type="Proteomes" id="UP001484535">
    <property type="component" value="Unassembled WGS sequence"/>
</dbReference>
<protein>
    <recommendedName>
        <fullName evidence="3">Glycosyl hydrolase family 32 N-terminal domain-containing protein</fullName>
    </recommendedName>
</protein>
<dbReference type="Gene3D" id="2.115.10.20">
    <property type="entry name" value="Glycosyl hydrolase domain, family 43"/>
    <property type="match status" value="1"/>
</dbReference>
<comment type="caution">
    <text evidence="1">The sequence shown here is derived from an EMBL/GenBank/DDBJ whole genome shotgun (WGS) entry which is preliminary data.</text>
</comment>
<evidence type="ECO:0008006" key="3">
    <source>
        <dbReference type="Google" id="ProtNLM"/>
    </source>
</evidence>